<evidence type="ECO:0000256" key="7">
    <source>
        <dbReference type="ARBA" id="ARBA00022989"/>
    </source>
</evidence>
<keyword evidence="6 9" id="KW-0812">Transmembrane</keyword>
<feature type="transmembrane region" description="Helical" evidence="9">
    <location>
        <begin position="301"/>
        <end position="321"/>
    </location>
</feature>
<proteinExistence type="inferred from homology"/>
<evidence type="ECO:0000256" key="2">
    <source>
        <dbReference type="ARBA" id="ARBA00004953"/>
    </source>
</evidence>
<name>A0ABW5BQW0_9BACI</name>
<dbReference type="Pfam" id="PF03186">
    <property type="entry name" value="CobD_Cbib"/>
    <property type="match status" value="1"/>
</dbReference>
<gene>
    <name evidence="10" type="primary">cbiB</name>
    <name evidence="9" type="synonym">cobD</name>
    <name evidence="10" type="ORF">ACFSKK_02195</name>
</gene>
<feature type="transmembrane region" description="Helical" evidence="9">
    <location>
        <begin position="54"/>
        <end position="78"/>
    </location>
</feature>
<keyword evidence="7 9" id="KW-1133">Transmembrane helix</keyword>
<dbReference type="Proteomes" id="UP001597318">
    <property type="component" value="Unassembled WGS sequence"/>
</dbReference>
<sequence>MLTTSIILVFSYLVDRFVGDPRNLPHPVIFIGKGISLLEKLIRKVFHDERKLKVVGLLFPIVIVGLTYLLTAIVLIIAHQINNWLAICIEVWLISTTIATKGLADAGRDVYKPLQEKDLPKARQSLGMIVGRDTHSLDENEISRGTIETVAENIVDAIISPLFYALIGGAPLAMAYRAVNTLDSMVGYKNEKYRNLGWASARLDDLCNYIPARITAVLILAACWITRLDIRGAWSSIKNDAKLHPSPNSGIPEAAVAGALGIQLGGTNYYNGIASHRAKMGVPKRRIEANDILHTIKIMHISSIIGLVIFFILSIFITVYVY</sequence>
<comment type="similarity">
    <text evidence="3 9">Belongs to the CobD/CbiB family.</text>
</comment>
<evidence type="ECO:0000256" key="3">
    <source>
        <dbReference type="ARBA" id="ARBA00006263"/>
    </source>
</evidence>
<comment type="caution">
    <text evidence="10">The sequence shown here is derived from an EMBL/GenBank/DDBJ whole genome shotgun (WGS) entry which is preliminary data.</text>
</comment>
<comment type="subcellular location">
    <subcellularLocation>
        <location evidence="1 9">Cell membrane</location>
        <topology evidence="1 9">Multi-pass membrane protein</topology>
    </subcellularLocation>
</comment>
<organism evidence="10 11">
    <name type="scientific">Metabacillus endolithicus</name>
    <dbReference type="NCBI Taxonomy" id="1535204"/>
    <lineage>
        <taxon>Bacteria</taxon>
        <taxon>Bacillati</taxon>
        <taxon>Bacillota</taxon>
        <taxon>Bacilli</taxon>
        <taxon>Bacillales</taxon>
        <taxon>Bacillaceae</taxon>
        <taxon>Metabacillus</taxon>
    </lineage>
</organism>
<dbReference type="PANTHER" id="PTHR34308:SF1">
    <property type="entry name" value="COBALAMIN BIOSYNTHESIS PROTEIN CBIB"/>
    <property type="match status" value="1"/>
</dbReference>
<evidence type="ECO:0000256" key="9">
    <source>
        <dbReference type="HAMAP-Rule" id="MF_00024"/>
    </source>
</evidence>
<dbReference type="InterPro" id="IPR004485">
    <property type="entry name" value="Cobalamin_biosynth_CobD/CbiB"/>
</dbReference>
<comment type="caution">
    <text evidence="9">Lacks conserved residue(s) required for the propagation of feature annotation.</text>
</comment>
<keyword evidence="5 9" id="KW-0169">Cobalamin biosynthesis</keyword>
<evidence type="ECO:0000256" key="8">
    <source>
        <dbReference type="ARBA" id="ARBA00023136"/>
    </source>
</evidence>
<evidence type="ECO:0000256" key="5">
    <source>
        <dbReference type="ARBA" id="ARBA00022573"/>
    </source>
</evidence>
<evidence type="ECO:0000256" key="6">
    <source>
        <dbReference type="ARBA" id="ARBA00022692"/>
    </source>
</evidence>
<comment type="pathway">
    <text evidence="2 9">Cofactor biosynthesis; adenosylcobalamin biosynthesis.</text>
</comment>
<dbReference type="NCBIfam" id="TIGR00380">
    <property type="entry name" value="cobal_cbiB"/>
    <property type="match status" value="1"/>
</dbReference>
<evidence type="ECO:0000313" key="10">
    <source>
        <dbReference type="EMBL" id="MFD2212518.1"/>
    </source>
</evidence>
<accession>A0ABW5BQW0</accession>
<evidence type="ECO:0000256" key="1">
    <source>
        <dbReference type="ARBA" id="ARBA00004651"/>
    </source>
</evidence>
<dbReference type="EMBL" id="JBHUIK010000001">
    <property type="protein sequence ID" value="MFD2212518.1"/>
    <property type="molecule type" value="Genomic_DNA"/>
</dbReference>
<keyword evidence="8 9" id="KW-0472">Membrane</keyword>
<dbReference type="HAMAP" id="MF_00024">
    <property type="entry name" value="CobD_CbiB"/>
    <property type="match status" value="1"/>
</dbReference>
<evidence type="ECO:0000313" key="11">
    <source>
        <dbReference type="Proteomes" id="UP001597318"/>
    </source>
</evidence>
<dbReference type="PANTHER" id="PTHR34308">
    <property type="entry name" value="COBALAMIN BIOSYNTHESIS PROTEIN CBIB"/>
    <property type="match status" value="1"/>
</dbReference>
<evidence type="ECO:0000256" key="4">
    <source>
        <dbReference type="ARBA" id="ARBA00022475"/>
    </source>
</evidence>
<dbReference type="RefSeq" id="WP_379049819.1">
    <property type="nucleotide sequence ID" value="NZ_JBHUIK010000001.1"/>
</dbReference>
<keyword evidence="4 9" id="KW-1003">Cell membrane</keyword>
<keyword evidence="11" id="KW-1185">Reference proteome</keyword>
<reference evidence="11" key="1">
    <citation type="journal article" date="2019" name="Int. J. Syst. Evol. Microbiol.">
        <title>The Global Catalogue of Microorganisms (GCM) 10K type strain sequencing project: providing services to taxonomists for standard genome sequencing and annotation.</title>
        <authorList>
            <consortium name="The Broad Institute Genomics Platform"/>
            <consortium name="The Broad Institute Genome Sequencing Center for Infectious Disease"/>
            <person name="Wu L."/>
            <person name="Ma J."/>
        </authorList>
    </citation>
    <scope>NUCLEOTIDE SEQUENCE [LARGE SCALE GENOMIC DNA]</scope>
    <source>
        <strain evidence="11">CGMCC 1.15474</strain>
    </source>
</reference>
<protein>
    <recommendedName>
        <fullName evidence="9">Cobalamin biosynthesis protein CobD</fullName>
    </recommendedName>
</protein>
<comment type="function">
    <text evidence="9">Converts cobyric acid to cobinamide by the addition of aminopropanol on the F carboxylic group.</text>
</comment>